<evidence type="ECO:0000313" key="3">
    <source>
        <dbReference type="Proteomes" id="UP000654108"/>
    </source>
</evidence>
<dbReference type="RefSeq" id="WP_191774172.1">
    <property type="nucleotide sequence ID" value="NZ_JACYFU010000002.1"/>
</dbReference>
<accession>A0A927IQ77</accession>
<comment type="caution">
    <text evidence="2">The sequence shown here is derived from an EMBL/GenBank/DDBJ whole genome shotgun (WGS) entry which is preliminary data.</text>
</comment>
<dbReference type="AlphaFoldDB" id="A0A927IQ77"/>
<feature type="region of interest" description="Disordered" evidence="1">
    <location>
        <begin position="22"/>
        <end position="51"/>
    </location>
</feature>
<dbReference type="Proteomes" id="UP000654108">
    <property type="component" value="Unassembled WGS sequence"/>
</dbReference>
<dbReference type="EMBL" id="JACYFU010000002">
    <property type="protein sequence ID" value="MBD8065340.1"/>
    <property type="molecule type" value="Genomic_DNA"/>
</dbReference>
<evidence type="ECO:0000256" key="1">
    <source>
        <dbReference type="SAM" id="MobiDB-lite"/>
    </source>
</evidence>
<name>A0A927IQ77_9HYPH</name>
<sequence length="51" mass="5526">MAEKQNREAAQQTFRQFAWNLAGTLADRKDGGGKTPTRGPARPQGRGGKRG</sequence>
<organism evidence="2 3">
    <name type="scientific">Devosia oryzisoli</name>
    <dbReference type="NCBI Taxonomy" id="2774138"/>
    <lineage>
        <taxon>Bacteria</taxon>
        <taxon>Pseudomonadati</taxon>
        <taxon>Pseudomonadota</taxon>
        <taxon>Alphaproteobacteria</taxon>
        <taxon>Hyphomicrobiales</taxon>
        <taxon>Devosiaceae</taxon>
        <taxon>Devosia</taxon>
    </lineage>
</organism>
<gene>
    <name evidence="2" type="ORF">IC608_07625</name>
</gene>
<keyword evidence="3" id="KW-1185">Reference proteome</keyword>
<reference evidence="2" key="1">
    <citation type="submission" date="2020-09" db="EMBL/GenBank/DDBJ databases">
        <title>Genome seq and assembly of Devosia sp.</title>
        <authorList>
            <person name="Chhetri G."/>
        </authorList>
    </citation>
    <scope>NUCLEOTIDE SEQUENCE</scope>
    <source>
        <strain evidence="2">PTR5</strain>
    </source>
</reference>
<protein>
    <submittedName>
        <fullName evidence="2">Uncharacterized protein</fullName>
    </submittedName>
</protein>
<evidence type="ECO:0000313" key="2">
    <source>
        <dbReference type="EMBL" id="MBD8065340.1"/>
    </source>
</evidence>
<proteinExistence type="predicted"/>